<keyword evidence="8" id="KW-0406">Ion transport</keyword>
<feature type="region of interest" description="Disordered" evidence="11">
    <location>
        <begin position="65"/>
        <end position="94"/>
    </location>
</feature>
<keyword evidence="6" id="KW-0375">Hydrogen ion transport</keyword>
<evidence type="ECO:0000256" key="12">
    <source>
        <dbReference type="SAM" id="Phobius"/>
    </source>
</evidence>
<dbReference type="GO" id="GO:0005886">
    <property type="term" value="C:plasma membrane"/>
    <property type="evidence" value="ECO:0007669"/>
    <property type="project" value="UniProtKB-SubCell"/>
</dbReference>
<dbReference type="Pfam" id="PF03189">
    <property type="entry name" value="Otopetrin"/>
    <property type="match status" value="1"/>
</dbReference>
<comment type="similarity">
    <text evidence="2">Belongs to the otopetrin family.</text>
</comment>
<proteinExistence type="inferred from homology"/>
<comment type="subcellular location">
    <subcellularLocation>
        <location evidence="1">Cell membrane</location>
        <topology evidence="1">Multi-pass membrane protein</topology>
    </subcellularLocation>
</comment>
<dbReference type="AlphaFoldDB" id="A0A6J8CR57"/>
<feature type="transmembrane region" description="Helical" evidence="12">
    <location>
        <begin position="260"/>
        <end position="280"/>
    </location>
</feature>
<feature type="transmembrane region" description="Helical" evidence="12">
    <location>
        <begin position="292"/>
        <end position="311"/>
    </location>
</feature>
<evidence type="ECO:0000256" key="6">
    <source>
        <dbReference type="ARBA" id="ARBA00022781"/>
    </source>
</evidence>
<dbReference type="EMBL" id="CACVKT020005786">
    <property type="protein sequence ID" value="CAC5397956.1"/>
    <property type="molecule type" value="Genomic_DNA"/>
</dbReference>
<evidence type="ECO:0000256" key="5">
    <source>
        <dbReference type="ARBA" id="ARBA00022692"/>
    </source>
</evidence>
<reference evidence="13 14" key="1">
    <citation type="submission" date="2020-06" db="EMBL/GenBank/DDBJ databases">
        <authorList>
            <person name="Li R."/>
            <person name="Bekaert M."/>
        </authorList>
    </citation>
    <scope>NUCLEOTIDE SEQUENCE [LARGE SCALE GENOMIC DNA]</scope>
    <source>
        <strain evidence="14">wild</strain>
    </source>
</reference>
<dbReference type="PANTHER" id="PTHR21522">
    <property type="entry name" value="PROTON CHANNEL OTOP"/>
    <property type="match status" value="1"/>
</dbReference>
<gene>
    <name evidence="13" type="ORF">MCOR_32360</name>
</gene>
<evidence type="ECO:0000256" key="1">
    <source>
        <dbReference type="ARBA" id="ARBA00004651"/>
    </source>
</evidence>
<accession>A0A6J8CR57</accession>
<feature type="compositionally biased region" description="Basic residues" evidence="11">
    <location>
        <begin position="76"/>
        <end position="89"/>
    </location>
</feature>
<keyword evidence="3" id="KW-0813">Transport</keyword>
<evidence type="ECO:0000256" key="2">
    <source>
        <dbReference type="ARBA" id="ARBA00006513"/>
    </source>
</evidence>
<dbReference type="InterPro" id="IPR004878">
    <property type="entry name" value="Otopetrin"/>
</dbReference>
<evidence type="ECO:0000256" key="4">
    <source>
        <dbReference type="ARBA" id="ARBA00022475"/>
    </source>
</evidence>
<sequence length="393" mass="44862">MTPIPVPPSTWKKIAIDLTGPYNDKTGKPLFNCDVLDGSLFFTQSTFKEIDTEDEIEIIEQYIQEQNDQEDETQNKRPKRKCRDKKRQSKNLPVMEHRDAPELVVVLSKDDIACSLTINCDSQGITKTNTYSCSTHHTSPYREVQVMEQRDALEVAVLSDDEIAGSLTINSDGQEINETHTNRQNCLWSIIFSWIVLPTTAGNLLPGENESQHSRDGKISSLVALKTAVGILVVLIALGSEVFFGLNFAASVDKVEKQTVLYTVNNVLQFITTFVQTVLIIQMKDYKTINDVSVSATFLFLALVNFGLWLYDTFLETVYFDHLYYTTLYYGQTTTMTIRHLFVPMVIFYRFKCFLSFFELSAFTPPFVDRLLGAVDKMKRKVCCQRQQSYEEI</sequence>
<evidence type="ECO:0000256" key="3">
    <source>
        <dbReference type="ARBA" id="ARBA00022448"/>
    </source>
</evidence>
<evidence type="ECO:0000256" key="8">
    <source>
        <dbReference type="ARBA" id="ARBA00023065"/>
    </source>
</evidence>
<keyword evidence="7 12" id="KW-1133">Transmembrane helix</keyword>
<dbReference type="GO" id="GO:0015252">
    <property type="term" value="F:proton channel activity"/>
    <property type="evidence" value="ECO:0007669"/>
    <property type="project" value="InterPro"/>
</dbReference>
<dbReference type="CDD" id="cd21372">
    <property type="entry name" value="cwf21_CWC21-like"/>
    <property type="match status" value="1"/>
</dbReference>
<evidence type="ECO:0000313" key="13">
    <source>
        <dbReference type="EMBL" id="CAC5397956.1"/>
    </source>
</evidence>
<dbReference type="PANTHER" id="PTHR21522:SF32">
    <property type="entry name" value="OTOPETRIN-2"/>
    <property type="match status" value="1"/>
</dbReference>
<keyword evidence="4" id="KW-1003">Cell membrane</keyword>
<dbReference type="Proteomes" id="UP000507470">
    <property type="component" value="Unassembled WGS sequence"/>
</dbReference>
<keyword evidence="5 12" id="KW-0812">Transmembrane</keyword>
<evidence type="ECO:0000256" key="7">
    <source>
        <dbReference type="ARBA" id="ARBA00022989"/>
    </source>
</evidence>
<keyword evidence="10" id="KW-0407">Ion channel</keyword>
<evidence type="ECO:0000256" key="10">
    <source>
        <dbReference type="ARBA" id="ARBA00023303"/>
    </source>
</evidence>
<dbReference type="OrthoDB" id="10384101at2759"/>
<keyword evidence="14" id="KW-1185">Reference proteome</keyword>
<name>A0A6J8CR57_MYTCO</name>
<evidence type="ECO:0000256" key="11">
    <source>
        <dbReference type="SAM" id="MobiDB-lite"/>
    </source>
</evidence>
<protein>
    <submittedName>
        <fullName evidence="13">Uncharacterized protein</fullName>
    </submittedName>
</protein>
<evidence type="ECO:0000313" key="14">
    <source>
        <dbReference type="Proteomes" id="UP000507470"/>
    </source>
</evidence>
<feature type="transmembrane region" description="Helical" evidence="12">
    <location>
        <begin position="219"/>
        <end position="240"/>
    </location>
</feature>
<evidence type="ECO:0000256" key="9">
    <source>
        <dbReference type="ARBA" id="ARBA00023136"/>
    </source>
</evidence>
<keyword evidence="9 12" id="KW-0472">Membrane</keyword>
<organism evidence="13 14">
    <name type="scientific">Mytilus coruscus</name>
    <name type="common">Sea mussel</name>
    <dbReference type="NCBI Taxonomy" id="42192"/>
    <lineage>
        <taxon>Eukaryota</taxon>
        <taxon>Metazoa</taxon>
        <taxon>Spiralia</taxon>
        <taxon>Lophotrochozoa</taxon>
        <taxon>Mollusca</taxon>
        <taxon>Bivalvia</taxon>
        <taxon>Autobranchia</taxon>
        <taxon>Pteriomorphia</taxon>
        <taxon>Mytilida</taxon>
        <taxon>Mytiloidea</taxon>
        <taxon>Mytilidae</taxon>
        <taxon>Mytilinae</taxon>
        <taxon>Mytilus</taxon>
    </lineage>
</organism>